<evidence type="ECO:0000256" key="1">
    <source>
        <dbReference type="SAM" id="SignalP"/>
    </source>
</evidence>
<reference evidence="2 3" key="1">
    <citation type="submission" date="2020-08" db="EMBL/GenBank/DDBJ databases">
        <title>Sequencing the genomes of 1000 actinobacteria strains.</title>
        <authorList>
            <person name="Klenk H.-P."/>
        </authorList>
    </citation>
    <scope>NUCLEOTIDE SEQUENCE [LARGE SCALE GENOMIC DNA]</scope>
    <source>
        <strain evidence="2 3">DSM 45486</strain>
    </source>
</reference>
<keyword evidence="3" id="KW-1185">Reference proteome</keyword>
<dbReference type="AlphaFoldDB" id="A0A7W9HIY7"/>
<evidence type="ECO:0000313" key="2">
    <source>
        <dbReference type="EMBL" id="MBB5803162.1"/>
    </source>
</evidence>
<feature type="chain" id="PRO_5039541194" description="Secreted protein" evidence="1">
    <location>
        <begin position="23"/>
        <end position="129"/>
    </location>
</feature>
<gene>
    <name evidence="2" type="ORF">F4560_002930</name>
</gene>
<comment type="caution">
    <text evidence="2">The sequence shown here is derived from an EMBL/GenBank/DDBJ whole genome shotgun (WGS) entry which is preliminary data.</text>
</comment>
<accession>A0A7W9HIY7</accession>
<proteinExistence type="predicted"/>
<keyword evidence="1" id="KW-0732">Signal</keyword>
<protein>
    <recommendedName>
        <fullName evidence="4">Secreted protein</fullName>
    </recommendedName>
</protein>
<dbReference type="Proteomes" id="UP000552097">
    <property type="component" value="Unassembled WGS sequence"/>
</dbReference>
<dbReference type="EMBL" id="JACHMO010000001">
    <property type="protein sequence ID" value="MBB5803162.1"/>
    <property type="molecule type" value="Genomic_DNA"/>
</dbReference>
<organism evidence="2 3">
    <name type="scientific">Saccharothrix ecbatanensis</name>
    <dbReference type="NCBI Taxonomy" id="1105145"/>
    <lineage>
        <taxon>Bacteria</taxon>
        <taxon>Bacillati</taxon>
        <taxon>Actinomycetota</taxon>
        <taxon>Actinomycetes</taxon>
        <taxon>Pseudonocardiales</taxon>
        <taxon>Pseudonocardiaceae</taxon>
        <taxon>Saccharothrix</taxon>
    </lineage>
</organism>
<feature type="signal peptide" evidence="1">
    <location>
        <begin position="1"/>
        <end position="22"/>
    </location>
</feature>
<evidence type="ECO:0000313" key="3">
    <source>
        <dbReference type="Proteomes" id="UP000552097"/>
    </source>
</evidence>
<name>A0A7W9HIY7_9PSEU</name>
<evidence type="ECO:0008006" key="4">
    <source>
        <dbReference type="Google" id="ProtNLM"/>
    </source>
</evidence>
<sequence length="129" mass="13802">MPGITARLAAVLPLVVAATAVAGGTAAADGHCTDIGNGTVCMSVDDTGEPGEPTEVVSMWYEKHFGDPATVRFFYQPRNFPPEVRSDWRTIAAGEVTSWRELRTGSDCYGGGLEVQGGPEFYLDKYPIC</sequence>